<dbReference type="PATRIC" id="fig|157733.3.peg.1379"/>
<dbReference type="InterPro" id="IPR003317">
    <property type="entry name" value="Cyt-d_oxidase_su2"/>
</dbReference>
<gene>
    <name evidence="8" type="ORF">AB986_16460</name>
</gene>
<feature type="transmembrane region" description="Helical" evidence="7">
    <location>
        <begin position="202"/>
        <end position="222"/>
    </location>
</feature>
<evidence type="ECO:0000313" key="9">
    <source>
        <dbReference type="Proteomes" id="UP000035996"/>
    </source>
</evidence>
<keyword evidence="9" id="KW-1185">Reference proteome</keyword>
<evidence type="ECO:0000256" key="4">
    <source>
        <dbReference type="ARBA" id="ARBA00022692"/>
    </source>
</evidence>
<keyword evidence="5 7" id="KW-1133">Transmembrane helix</keyword>
<evidence type="ECO:0000256" key="2">
    <source>
        <dbReference type="ARBA" id="ARBA00007543"/>
    </source>
</evidence>
<feature type="transmembrane region" description="Helical" evidence="7">
    <location>
        <begin position="234"/>
        <end position="253"/>
    </location>
</feature>
<proteinExistence type="inferred from homology"/>
<evidence type="ECO:0000256" key="7">
    <source>
        <dbReference type="SAM" id="Phobius"/>
    </source>
</evidence>
<feature type="transmembrane region" description="Helical" evidence="7">
    <location>
        <begin position="116"/>
        <end position="143"/>
    </location>
</feature>
<reference evidence="8" key="1">
    <citation type="submission" date="2015-06" db="EMBL/GenBank/DDBJ databases">
        <authorList>
            <person name="Liu B."/>
            <person name="Wang J."/>
            <person name="Zhu Y."/>
            <person name="Liu G."/>
            <person name="Chen Q."/>
            <person name="Zheng C."/>
            <person name="Che J."/>
            <person name="Ge C."/>
            <person name="Shi H."/>
            <person name="Pan Z."/>
            <person name="Liu X."/>
        </authorList>
    </citation>
    <scope>NUCLEOTIDE SEQUENCE [LARGE SCALE GENOMIC DNA]</scope>
    <source>
        <strain evidence="8">DSM 16346</strain>
    </source>
</reference>
<feature type="transmembrane region" description="Helical" evidence="7">
    <location>
        <begin position="304"/>
        <end position="328"/>
    </location>
</feature>
<organism evidence="8 9">
    <name type="scientific">Guptibacillus hwajinpoensis</name>
    <dbReference type="NCBI Taxonomy" id="208199"/>
    <lineage>
        <taxon>Bacteria</taxon>
        <taxon>Bacillati</taxon>
        <taxon>Bacillota</taxon>
        <taxon>Bacilli</taxon>
        <taxon>Bacillales</taxon>
        <taxon>Guptibacillaceae</taxon>
        <taxon>Guptibacillus</taxon>
    </lineage>
</organism>
<evidence type="ECO:0000313" key="8">
    <source>
        <dbReference type="EMBL" id="KMM37441.1"/>
    </source>
</evidence>
<comment type="subcellular location">
    <subcellularLocation>
        <location evidence="1">Cell membrane</location>
        <topology evidence="1">Multi-pass membrane protein</topology>
    </subcellularLocation>
</comment>
<evidence type="ECO:0000256" key="3">
    <source>
        <dbReference type="ARBA" id="ARBA00022475"/>
    </source>
</evidence>
<feature type="transmembrane region" description="Helical" evidence="7">
    <location>
        <begin position="265"/>
        <end position="284"/>
    </location>
</feature>
<keyword evidence="4 7" id="KW-0812">Transmembrane</keyword>
<dbReference type="GO" id="GO:0005886">
    <property type="term" value="C:plasma membrane"/>
    <property type="evidence" value="ECO:0007669"/>
    <property type="project" value="UniProtKB-SubCell"/>
</dbReference>
<evidence type="ECO:0000256" key="5">
    <source>
        <dbReference type="ARBA" id="ARBA00022989"/>
    </source>
</evidence>
<comment type="caution">
    <text evidence="8">The sequence shown here is derived from an EMBL/GenBank/DDBJ whole genome shotgun (WGS) entry which is preliminary data.</text>
</comment>
<comment type="similarity">
    <text evidence="2">Belongs to the cytochrome ubiquinol oxidase subunit 2 family.</text>
</comment>
<evidence type="ECO:0000256" key="6">
    <source>
        <dbReference type="ARBA" id="ARBA00023136"/>
    </source>
</evidence>
<feature type="transmembrane region" description="Helical" evidence="7">
    <location>
        <begin position="6"/>
        <end position="36"/>
    </location>
</feature>
<keyword evidence="6 7" id="KW-0472">Membrane</keyword>
<sequence length="343" mass="38091">MSEAFYAITLIWGLVFIYAVMATIDFGAGFWSMIYLNRNNTKATNIANRYLSPSWEVTNVFIVAIVVALFSFFPGATFTLGTVLLIPGSMIILLLALRSAFLVFSHSASSNYKRILTIISGVTGFLIPALLICVLPITHGNFIETTNGAERLLLGELLTSPSVYAFMAFAVSSTLFLSSLLLSDYSNVSGDQEAYETYRRDAILVGPISLAMAALLVLTIRNEALWLYENLMNYIPWLIGSIATFALGYASLFIPRKTGVGIPRLAMISIVVQYLLASYAYGSAHLPYIVYPNVTIETGFTDPATFRALIVTYIVAFFILTPGFIYFWRLFLKDKRYLKQNES</sequence>
<name>A0A0J6CMJ6_9BACL</name>
<dbReference type="OrthoDB" id="2416742at2"/>
<feature type="transmembrane region" description="Helical" evidence="7">
    <location>
        <begin position="84"/>
        <end position="104"/>
    </location>
</feature>
<dbReference type="EMBL" id="LELK01000004">
    <property type="protein sequence ID" value="KMM37441.1"/>
    <property type="molecule type" value="Genomic_DNA"/>
</dbReference>
<protein>
    <submittedName>
        <fullName evidence="8">Membrane protein</fullName>
    </submittedName>
</protein>
<feature type="transmembrane region" description="Helical" evidence="7">
    <location>
        <begin position="57"/>
        <end position="78"/>
    </location>
</feature>
<dbReference type="Pfam" id="PF02322">
    <property type="entry name" value="Cyt_bd_oxida_II"/>
    <property type="match status" value="1"/>
</dbReference>
<dbReference type="Proteomes" id="UP000035996">
    <property type="component" value="Unassembled WGS sequence"/>
</dbReference>
<accession>A0A0J6CMJ6</accession>
<keyword evidence="3" id="KW-1003">Cell membrane</keyword>
<dbReference type="STRING" id="157733.AB986_16460"/>
<evidence type="ECO:0000256" key="1">
    <source>
        <dbReference type="ARBA" id="ARBA00004651"/>
    </source>
</evidence>
<feature type="transmembrane region" description="Helical" evidence="7">
    <location>
        <begin position="163"/>
        <end position="182"/>
    </location>
</feature>
<dbReference type="AlphaFoldDB" id="A0A0J6CMJ6"/>